<dbReference type="SUPFAM" id="SSF56436">
    <property type="entry name" value="C-type lectin-like"/>
    <property type="match status" value="1"/>
</dbReference>
<feature type="domain" description="C-type lectin" evidence="2">
    <location>
        <begin position="7"/>
        <end position="119"/>
    </location>
</feature>
<evidence type="ECO:0000259" key="2">
    <source>
        <dbReference type="PROSITE" id="PS50041"/>
    </source>
</evidence>
<dbReference type="InterPro" id="IPR016186">
    <property type="entry name" value="C-type_lectin-like/link_sf"/>
</dbReference>
<dbReference type="GO" id="GO:0045087">
    <property type="term" value="P:innate immune response"/>
    <property type="evidence" value="ECO:0007669"/>
    <property type="project" value="TreeGrafter"/>
</dbReference>
<keyword evidence="1" id="KW-1015">Disulfide bond</keyword>
<dbReference type="Pfam" id="PF00059">
    <property type="entry name" value="Lectin_C"/>
    <property type="match status" value="1"/>
</dbReference>
<dbReference type="OrthoDB" id="5787264at2759"/>
<sequence length="144" mass="16614">MGGIDANWVSAKRACINMDHGKGYLASVLDWSKHNFIAHMFKNDYRMDSPYMYHIGLSYDSATGKYYWEQPTGTDRIPMTGSVFTRWNKGFPSTRDDQYCVLTAQTSTDFDLGWQNEHCRAVSKRYICQTVACDTDNYCDNLEE</sequence>
<dbReference type="CDD" id="cd00037">
    <property type="entry name" value="CLECT"/>
    <property type="match status" value="1"/>
</dbReference>
<dbReference type="InterPro" id="IPR001304">
    <property type="entry name" value="C-type_lectin-like"/>
</dbReference>
<dbReference type="PANTHER" id="PTHR31024:SF3">
    <property type="entry name" value="C-TYPE LECTIN-RELATED"/>
    <property type="match status" value="1"/>
</dbReference>
<dbReference type="Proteomes" id="UP000270094">
    <property type="component" value="Unassembled WGS sequence"/>
</dbReference>
<organism evidence="3 4">
    <name type="scientific">Strongylus vulgaris</name>
    <name type="common">Blood worm</name>
    <dbReference type="NCBI Taxonomy" id="40348"/>
    <lineage>
        <taxon>Eukaryota</taxon>
        <taxon>Metazoa</taxon>
        <taxon>Ecdysozoa</taxon>
        <taxon>Nematoda</taxon>
        <taxon>Chromadorea</taxon>
        <taxon>Rhabditida</taxon>
        <taxon>Rhabditina</taxon>
        <taxon>Rhabditomorpha</taxon>
        <taxon>Strongyloidea</taxon>
        <taxon>Strongylidae</taxon>
        <taxon>Strongylus</taxon>
    </lineage>
</organism>
<dbReference type="PROSITE" id="PS50041">
    <property type="entry name" value="C_TYPE_LECTIN_2"/>
    <property type="match status" value="1"/>
</dbReference>
<dbReference type="InterPro" id="IPR016187">
    <property type="entry name" value="CTDL_fold"/>
</dbReference>
<dbReference type="SMART" id="SM00034">
    <property type="entry name" value="CLECT"/>
    <property type="match status" value="1"/>
</dbReference>
<name>A0A3P7M136_STRVU</name>
<dbReference type="PANTHER" id="PTHR31024">
    <property type="entry name" value="C-TYPE LECTIN"/>
    <property type="match status" value="1"/>
</dbReference>
<dbReference type="Gene3D" id="3.10.100.10">
    <property type="entry name" value="Mannose-Binding Protein A, subunit A"/>
    <property type="match status" value="1"/>
</dbReference>
<dbReference type="PROSITE" id="PS00615">
    <property type="entry name" value="C_TYPE_LECTIN_1"/>
    <property type="match status" value="1"/>
</dbReference>
<evidence type="ECO:0000313" key="4">
    <source>
        <dbReference type="Proteomes" id="UP000270094"/>
    </source>
</evidence>
<evidence type="ECO:0000313" key="3">
    <source>
        <dbReference type="EMBL" id="VDM84968.1"/>
    </source>
</evidence>
<proteinExistence type="predicted"/>
<dbReference type="AlphaFoldDB" id="A0A3P7M136"/>
<accession>A0A3P7M136</accession>
<dbReference type="EMBL" id="UYYB01134900">
    <property type="protein sequence ID" value="VDM84968.1"/>
    <property type="molecule type" value="Genomic_DNA"/>
</dbReference>
<dbReference type="InterPro" id="IPR018378">
    <property type="entry name" value="C-type_lectin_CS"/>
</dbReference>
<protein>
    <recommendedName>
        <fullName evidence="2">C-type lectin domain-containing protein</fullName>
    </recommendedName>
</protein>
<evidence type="ECO:0000256" key="1">
    <source>
        <dbReference type="ARBA" id="ARBA00023157"/>
    </source>
</evidence>
<keyword evidence="4" id="KW-1185">Reference proteome</keyword>
<reference evidence="3 4" key="1">
    <citation type="submission" date="2018-11" db="EMBL/GenBank/DDBJ databases">
        <authorList>
            <consortium name="Pathogen Informatics"/>
        </authorList>
    </citation>
    <scope>NUCLEOTIDE SEQUENCE [LARGE SCALE GENOMIC DNA]</scope>
</reference>
<gene>
    <name evidence="3" type="ORF">SVUK_LOCUS19966</name>
</gene>